<organism evidence="8 9">
    <name type="scientific">Penicilliopsis zonata CBS 506.65</name>
    <dbReference type="NCBI Taxonomy" id="1073090"/>
    <lineage>
        <taxon>Eukaryota</taxon>
        <taxon>Fungi</taxon>
        <taxon>Dikarya</taxon>
        <taxon>Ascomycota</taxon>
        <taxon>Pezizomycotina</taxon>
        <taxon>Eurotiomycetes</taxon>
        <taxon>Eurotiomycetidae</taxon>
        <taxon>Eurotiales</taxon>
        <taxon>Aspergillaceae</taxon>
        <taxon>Penicilliopsis</taxon>
    </lineage>
</organism>
<evidence type="ECO:0000256" key="2">
    <source>
        <dbReference type="ARBA" id="ARBA00022676"/>
    </source>
</evidence>
<dbReference type="InterPro" id="IPR029044">
    <property type="entry name" value="Nucleotide-diphossugar_trans"/>
</dbReference>
<feature type="transmembrane region" description="Helical" evidence="7">
    <location>
        <begin position="345"/>
        <end position="373"/>
    </location>
</feature>
<feature type="transmembrane region" description="Helical" evidence="7">
    <location>
        <begin position="44"/>
        <end position="61"/>
    </location>
</feature>
<dbReference type="PANTHER" id="PTHR43867:SF2">
    <property type="entry name" value="CELLULOSE SYNTHASE CATALYTIC SUBUNIT A [UDP-FORMING]"/>
    <property type="match status" value="1"/>
</dbReference>
<keyword evidence="3" id="KW-0808">Transferase</keyword>
<dbReference type="PANTHER" id="PTHR43867">
    <property type="entry name" value="CELLULOSE SYNTHASE CATALYTIC SUBUNIT A [UDP-FORMING]"/>
    <property type="match status" value="1"/>
</dbReference>
<dbReference type="SUPFAM" id="SSF53448">
    <property type="entry name" value="Nucleotide-diphospho-sugar transferases"/>
    <property type="match status" value="1"/>
</dbReference>
<sequence>MLQIQKYTPPLLVASYFITSVCIYTVCTAKLLQVFWFICLCTNFYVAGNSVIEAFMGIAPLRDARQASARLEAKEWQFPTPDEQLLHLDLIIVAYLPNEQDIILDRVRYALEQIQYPADKLSINVLYNTPHAIEPLESQLQGLAEQHPARLRVMSVPNSSSKADNLNYFLSRGLAKDIVAIFDCDHYPHPYGPRWAMERLTTRPGVDIVQGRCVIFNAAHSLQTAMVAAEFDKIYAVSHPGRSALWGFGLFTGSNGFWRATLLTELRMDDSMLTEDIDSTLRALSRGACIEHDMNVVSYELAPVSLHALWNQRLRWAQGWAQASLRHLRLAWTGKEVQRSGRMRFGLLSLLLVRELSYYLITQYVCLVASVVITQFPKTAHAWAVLIYFQYPVSQWLFIISVSCLLATLWITHRAKSEFIDPWMIVVFSVTYPVYLVITAVVGLYGHARLVSRYSAWNPTARG</sequence>
<dbReference type="EMBL" id="KV878359">
    <property type="protein sequence ID" value="OJJ42465.1"/>
    <property type="molecule type" value="Genomic_DNA"/>
</dbReference>
<feature type="transmembrane region" description="Helical" evidence="7">
    <location>
        <begin position="12"/>
        <end position="38"/>
    </location>
</feature>
<keyword evidence="4 7" id="KW-0812">Transmembrane</keyword>
<dbReference type="STRING" id="1073090.A0A1L9S5M9"/>
<evidence type="ECO:0000313" key="8">
    <source>
        <dbReference type="EMBL" id="OJJ42465.1"/>
    </source>
</evidence>
<proteinExistence type="predicted"/>
<dbReference type="OrthoDB" id="72851at2759"/>
<dbReference type="AlphaFoldDB" id="A0A1L9S5M9"/>
<dbReference type="GeneID" id="34607350"/>
<name>A0A1L9S5M9_9EURO</name>
<dbReference type="VEuPathDB" id="FungiDB:ASPZODRAFT_105165"/>
<evidence type="ECO:0000256" key="4">
    <source>
        <dbReference type="ARBA" id="ARBA00022692"/>
    </source>
</evidence>
<feature type="transmembrane region" description="Helical" evidence="7">
    <location>
        <begin position="423"/>
        <end position="445"/>
    </location>
</feature>
<gene>
    <name evidence="8" type="ORF">ASPZODRAFT_105165</name>
</gene>
<protein>
    <recommendedName>
        <fullName evidence="10">Glycosyltransferase 2-like domain-containing protein</fullName>
    </recommendedName>
</protein>
<keyword evidence="5 7" id="KW-1133">Transmembrane helix</keyword>
<keyword evidence="9" id="KW-1185">Reference proteome</keyword>
<dbReference type="GO" id="GO:0016020">
    <property type="term" value="C:membrane"/>
    <property type="evidence" value="ECO:0007669"/>
    <property type="project" value="UniProtKB-SubCell"/>
</dbReference>
<dbReference type="RefSeq" id="XP_022576975.1">
    <property type="nucleotide sequence ID" value="XM_022720885.1"/>
</dbReference>
<keyword evidence="2" id="KW-0328">Glycosyltransferase</keyword>
<reference evidence="9" key="1">
    <citation type="journal article" date="2017" name="Genome Biol.">
        <title>Comparative genomics reveals high biological diversity and specific adaptations in the industrially and medically important fungal genus Aspergillus.</title>
        <authorList>
            <person name="de Vries R.P."/>
            <person name="Riley R."/>
            <person name="Wiebenga A."/>
            <person name="Aguilar-Osorio G."/>
            <person name="Amillis S."/>
            <person name="Uchima C.A."/>
            <person name="Anderluh G."/>
            <person name="Asadollahi M."/>
            <person name="Askin M."/>
            <person name="Barry K."/>
            <person name="Battaglia E."/>
            <person name="Bayram O."/>
            <person name="Benocci T."/>
            <person name="Braus-Stromeyer S.A."/>
            <person name="Caldana C."/>
            <person name="Canovas D."/>
            <person name="Cerqueira G.C."/>
            <person name="Chen F."/>
            <person name="Chen W."/>
            <person name="Choi C."/>
            <person name="Clum A."/>
            <person name="Dos Santos R.A."/>
            <person name="Damasio A.R."/>
            <person name="Diallinas G."/>
            <person name="Emri T."/>
            <person name="Fekete E."/>
            <person name="Flipphi M."/>
            <person name="Freyberg S."/>
            <person name="Gallo A."/>
            <person name="Gournas C."/>
            <person name="Habgood R."/>
            <person name="Hainaut M."/>
            <person name="Harispe M.L."/>
            <person name="Henrissat B."/>
            <person name="Hilden K.S."/>
            <person name="Hope R."/>
            <person name="Hossain A."/>
            <person name="Karabika E."/>
            <person name="Karaffa L."/>
            <person name="Karanyi Z."/>
            <person name="Krasevec N."/>
            <person name="Kuo A."/>
            <person name="Kusch H."/>
            <person name="LaButti K."/>
            <person name="Lagendijk E.L."/>
            <person name="Lapidus A."/>
            <person name="Levasseur A."/>
            <person name="Lindquist E."/>
            <person name="Lipzen A."/>
            <person name="Logrieco A.F."/>
            <person name="MacCabe A."/>
            <person name="Maekelae M.R."/>
            <person name="Malavazi I."/>
            <person name="Melin P."/>
            <person name="Meyer V."/>
            <person name="Mielnichuk N."/>
            <person name="Miskei M."/>
            <person name="Molnar A.P."/>
            <person name="Mule G."/>
            <person name="Ngan C.Y."/>
            <person name="Orejas M."/>
            <person name="Orosz E."/>
            <person name="Ouedraogo J.P."/>
            <person name="Overkamp K.M."/>
            <person name="Park H.-S."/>
            <person name="Perrone G."/>
            <person name="Piumi F."/>
            <person name="Punt P.J."/>
            <person name="Ram A.F."/>
            <person name="Ramon A."/>
            <person name="Rauscher S."/>
            <person name="Record E."/>
            <person name="Riano-Pachon D.M."/>
            <person name="Robert V."/>
            <person name="Roehrig J."/>
            <person name="Ruller R."/>
            <person name="Salamov A."/>
            <person name="Salih N.S."/>
            <person name="Samson R.A."/>
            <person name="Sandor E."/>
            <person name="Sanguinetti M."/>
            <person name="Schuetze T."/>
            <person name="Sepcic K."/>
            <person name="Shelest E."/>
            <person name="Sherlock G."/>
            <person name="Sophianopoulou V."/>
            <person name="Squina F.M."/>
            <person name="Sun H."/>
            <person name="Susca A."/>
            <person name="Todd R.B."/>
            <person name="Tsang A."/>
            <person name="Unkles S.E."/>
            <person name="van de Wiele N."/>
            <person name="van Rossen-Uffink D."/>
            <person name="Oliveira J.V."/>
            <person name="Vesth T.C."/>
            <person name="Visser J."/>
            <person name="Yu J.-H."/>
            <person name="Zhou M."/>
            <person name="Andersen M.R."/>
            <person name="Archer D.B."/>
            <person name="Baker S.E."/>
            <person name="Benoit I."/>
            <person name="Brakhage A.A."/>
            <person name="Braus G.H."/>
            <person name="Fischer R."/>
            <person name="Frisvad J.C."/>
            <person name="Goldman G.H."/>
            <person name="Houbraken J."/>
            <person name="Oakley B."/>
            <person name="Pocsi I."/>
            <person name="Scazzocchio C."/>
            <person name="Seiboth B."/>
            <person name="vanKuyk P.A."/>
            <person name="Wortman J."/>
            <person name="Dyer P.S."/>
            <person name="Grigoriev I.V."/>
        </authorList>
    </citation>
    <scope>NUCLEOTIDE SEQUENCE [LARGE SCALE GENOMIC DNA]</scope>
    <source>
        <strain evidence="9">CBS 506.65</strain>
    </source>
</reference>
<evidence type="ECO:0000256" key="3">
    <source>
        <dbReference type="ARBA" id="ARBA00022679"/>
    </source>
</evidence>
<evidence type="ECO:0008006" key="10">
    <source>
        <dbReference type="Google" id="ProtNLM"/>
    </source>
</evidence>
<evidence type="ECO:0000313" key="9">
    <source>
        <dbReference type="Proteomes" id="UP000184188"/>
    </source>
</evidence>
<dbReference type="GO" id="GO:0016757">
    <property type="term" value="F:glycosyltransferase activity"/>
    <property type="evidence" value="ECO:0007669"/>
    <property type="project" value="UniProtKB-KW"/>
</dbReference>
<feature type="transmembrane region" description="Helical" evidence="7">
    <location>
        <begin position="393"/>
        <end position="411"/>
    </location>
</feature>
<dbReference type="Proteomes" id="UP000184188">
    <property type="component" value="Unassembled WGS sequence"/>
</dbReference>
<evidence type="ECO:0000256" key="5">
    <source>
        <dbReference type="ARBA" id="ARBA00022989"/>
    </source>
</evidence>
<evidence type="ECO:0000256" key="1">
    <source>
        <dbReference type="ARBA" id="ARBA00004141"/>
    </source>
</evidence>
<dbReference type="CDD" id="cd06423">
    <property type="entry name" value="CESA_like"/>
    <property type="match status" value="1"/>
</dbReference>
<evidence type="ECO:0000256" key="7">
    <source>
        <dbReference type="SAM" id="Phobius"/>
    </source>
</evidence>
<dbReference type="Gene3D" id="3.90.550.10">
    <property type="entry name" value="Spore Coat Polysaccharide Biosynthesis Protein SpsA, Chain A"/>
    <property type="match status" value="1"/>
</dbReference>
<dbReference type="Pfam" id="PF13641">
    <property type="entry name" value="Glyco_tranf_2_3"/>
    <property type="match status" value="1"/>
</dbReference>
<comment type="subcellular location">
    <subcellularLocation>
        <location evidence="1">Membrane</location>
        <topology evidence="1">Multi-pass membrane protein</topology>
    </subcellularLocation>
</comment>
<keyword evidence="6 7" id="KW-0472">Membrane</keyword>
<dbReference type="InterPro" id="IPR050321">
    <property type="entry name" value="Glycosyltr_2/OpgH_subfam"/>
</dbReference>
<evidence type="ECO:0000256" key="6">
    <source>
        <dbReference type="ARBA" id="ARBA00023136"/>
    </source>
</evidence>
<accession>A0A1L9S5M9</accession>